<protein>
    <submittedName>
        <fullName evidence="3">Uncharacterized protein</fullName>
    </submittedName>
</protein>
<dbReference type="Proteomes" id="UP000188354">
    <property type="component" value="Chromosome LG13"/>
</dbReference>
<dbReference type="InterPro" id="IPR006943">
    <property type="entry name" value="DUF641_pln"/>
</dbReference>
<evidence type="ECO:0000259" key="2">
    <source>
        <dbReference type="Pfam" id="PF24994"/>
    </source>
</evidence>
<dbReference type="EMBL" id="CM007373">
    <property type="protein sequence ID" value="OIV99017.1"/>
    <property type="molecule type" value="Genomic_DNA"/>
</dbReference>
<accession>A0A4P1R086</accession>
<organism evidence="3 4">
    <name type="scientific">Lupinus angustifolius</name>
    <name type="common">Narrow-leaved blue lupine</name>
    <dbReference type="NCBI Taxonomy" id="3871"/>
    <lineage>
        <taxon>Eukaryota</taxon>
        <taxon>Viridiplantae</taxon>
        <taxon>Streptophyta</taxon>
        <taxon>Embryophyta</taxon>
        <taxon>Tracheophyta</taxon>
        <taxon>Spermatophyta</taxon>
        <taxon>Magnoliopsida</taxon>
        <taxon>eudicotyledons</taxon>
        <taxon>Gunneridae</taxon>
        <taxon>Pentapetalae</taxon>
        <taxon>rosids</taxon>
        <taxon>fabids</taxon>
        <taxon>Fabales</taxon>
        <taxon>Fabaceae</taxon>
        <taxon>Papilionoideae</taxon>
        <taxon>50 kb inversion clade</taxon>
        <taxon>genistoids sensu lato</taxon>
        <taxon>core genistoids</taxon>
        <taxon>Genisteae</taxon>
        <taxon>Lupinus</taxon>
    </lineage>
</organism>
<dbReference type="GO" id="GO:0009959">
    <property type="term" value="P:negative gravitropism"/>
    <property type="evidence" value="ECO:0007669"/>
    <property type="project" value="InterPro"/>
</dbReference>
<dbReference type="AlphaFoldDB" id="A0A4P1R086"/>
<feature type="domain" description="GIL1/IRKI C-terminal" evidence="2">
    <location>
        <begin position="393"/>
        <end position="443"/>
    </location>
</feature>
<dbReference type="InterPro" id="IPR056813">
    <property type="entry name" value="GIL1_IRKI_C"/>
</dbReference>
<dbReference type="KEGG" id="lang:109363327"/>
<dbReference type="Pfam" id="PF24994">
    <property type="entry name" value="GIL1_IRKI_C"/>
    <property type="match status" value="1"/>
</dbReference>
<evidence type="ECO:0000313" key="3">
    <source>
        <dbReference type="EMBL" id="OIV99017.1"/>
    </source>
</evidence>
<dbReference type="PANTHER" id="PTHR31161">
    <property type="entry name" value="PROTEIN GRAVITROPIC IN THE LIGHT 1"/>
    <property type="match status" value="1"/>
</dbReference>
<proteinExistence type="predicted"/>
<evidence type="ECO:0000313" key="4">
    <source>
        <dbReference type="Proteomes" id="UP000188354"/>
    </source>
</evidence>
<dbReference type="GO" id="GO:0009639">
    <property type="term" value="P:response to red or far red light"/>
    <property type="evidence" value="ECO:0007669"/>
    <property type="project" value="InterPro"/>
</dbReference>
<dbReference type="Pfam" id="PF04859">
    <property type="entry name" value="DUF641"/>
    <property type="match status" value="1"/>
</dbReference>
<dbReference type="Gramene" id="OIV99017">
    <property type="protein sequence ID" value="OIV99017"/>
    <property type="gene ID" value="TanjilG_32276"/>
</dbReference>
<keyword evidence="4" id="KW-1185">Reference proteome</keyword>
<gene>
    <name evidence="3" type="ORF">TanjilG_32276</name>
</gene>
<evidence type="ECO:0000259" key="1">
    <source>
        <dbReference type="Pfam" id="PF04859"/>
    </source>
</evidence>
<sequence>MESVKPSAVTPSKSKLARAFAKVLHVRSVSEIAEVDRLKNAKIDPNLNDEEGNMLSESSYKDDEGLQKKVAAEALLAKLFASISTVKSSYVQLQYAQSPYDPDEIEAADRLIISELKILSELKRCYLNKQFDPSPERAILASESKELLSVIKTYKIMGKKLESQLRHKESEIIFLRKKLDETNRQDRLIEKNFNQSGSLSVFDNLYISGLSPSHFTTILRHIVRSVRSFVKVIVNEMRSAGWDIDASVNAITEQNVVYWNVDHKCFAIESFLCREMFDSFNSPNFCLSNESLPDKSELQRSFFARFNELNSVKASEFLALKPRSAFAKFCRVKYLKLIHPKMESSFFGSMNQRNLLNTGEFPDTDFFKSFAEMAKGVWLLHCLAFSFEPQASIFQVEKGCRFFDVYMECVNDEMPRLESEPKVAFTVVPGIRIGKTVIQCQVYLS</sequence>
<dbReference type="OrthoDB" id="1915848at2759"/>
<name>A0A4P1R086_LUPAN</name>
<reference evidence="3 4" key="1">
    <citation type="journal article" date="2017" name="Plant Biotechnol. J.">
        <title>A comprehensive draft genome sequence for lupin (Lupinus angustifolius), an emerging health food: insights into plant-microbe interactions and legume evolution.</title>
        <authorList>
            <person name="Hane J.K."/>
            <person name="Ming Y."/>
            <person name="Kamphuis L.G."/>
            <person name="Nelson M.N."/>
            <person name="Garg G."/>
            <person name="Atkins C.A."/>
            <person name="Bayer P.E."/>
            <person name="Bravo A."/>
            <person name="Bringans S."/>
            <person name="Cannon S."/>
            <person name="Edwards D."/>
            <person name="Foley R."/>
            <person name="Gao L.L."/>
            <person name="Harrison M.J."/>
            <person name="Huang W."/>
            <person name="Hurgobin B."/>
            <person name="Li S."/>
            <person name="Liu C.W."/>
            <person name="McGrath A."/>
            <person name="Morahan G."/>
            <person name="Murray J."/>
            <person name="Weller J."/>
            <person name="Jian J."/>
            <person name="Singh K.B."/>
        </authorList>
    </citation>
    <scope>NUCLEOTIDE SEQUENCE [LARGE SCALE GENOMIC DNA]</scope>
    <source>
        <strain evidence="4">cv. Tanjil</strain>
        <tissue evidence="3">Whole plant</tissue>
    </source>
</reference>
<feature type="domain" description="DUF641" evidence="1">
    <location>
        <begin position="69"/>
        <end position="191"/>
    </location>
</feature>
<dbReference type="InterPro" id="IPR040225">
    <property type="entry name" value="GIL1-like"/>
</dbReference>
<dbReference type="STRING" id="3871.A0A4P1R086"/>